<dbReference type="SMART" id="SM00382">
    <property type="entry name" value="AAA"/>
    <property type="match status" value="1"/>
</dbReference>
<dbReference type="EMBL" id="UYIO01000001">
    <property type="protein sequence ID" value="VDG75357.1"/>
    <property type="molecule type" value="Genomic_DNA"/>
</dbReference>
<feature type="compositionally biased region" description="Low complexity" evidence="12">
    <location>
        <begin position="292"/>
        <end position="314"/>
    </location>
</feature>
<dbReference type="PRINTS" id="PR00051">
    <property type="entry name" value="DNAA"/>
</dbReference>
<dbReference type="InterPro" id="IPR010921">
    <property type="entry name" value="Trp_repressor/repl_initiator"/>
</dbReference>
<dbReference type="Gene3D" id="3.40.50.300">
    <property type="entry name" value="P-loop containing nucleotide triphosphate hydrolases"/>
    <property type="match status" value="1"/>
</dbReference>
<dbReference type="RefSeq" id="WP_185933537.1">
    <property type="nucleotide sequence ID" value="NZ_UYIO01000001.1"/>
</dbReference>
<dbReference type="HAMAP" id="MF_00377">
    <property type="entry name" value="DnaA_bact"/>
    <property type="match status" value="1"/>
</dbReference>
<gene>
    <name evidence="8 15" type="primary">dnaA</name>
    <name evidence="15" type="ORF">NCTC10327_00081</name>
</gene>
<feature type="compositionally biased region" description="Low complexity" evidence="12">
    <location>
        <begin position="260"/>
        <end position="275"/>
    </location>
</feature>
<evidence type="ECO:0000313" key="16">
    <source>
        <dbReference type="Proteomes" id="UP000269974"/>
    </source>
</evidence>
<comment type="subcellular location">
    <subcellularLocation>
        <location evidence="8">Cytoplasm</location>
    </subcellularLocation>
</comment>
<evidence type="ECO:0000259" key="14">
    <source>
        <dbReference type="SMART" id="SM00760"/>
    </source>
</evidence>
<comment type="caution">
    <text evidence="8">Lacks conserved residue(s) required for the propagation of feature annotation.</text>
</comment>
<protein>
    <recommendedName>
        <fullName evidence="8 9">Chromosomal replication initiator protein DnaA</fullName>
    </recommendedName>
</protein>
<dbReference type="Proteomes" id="UP000269974">
    <property type="component" value="Unassembled WGS sequence"/>
</dbReference>
<feature type="compositionally biased region" description="Low complexity" evidence="12">
    <location>
        <begin position="116"/>
        <end position="165"/>
    </location>
</feature>
<dbReference type="NCBIfam" id="NF010686">
    <property type="entry name" value="PRK14086.1"/>
    <property type="match status" value="1"/>
</dbReference>
<evidence type="ECO:0000259" key="13">
    <source>
        <dbReference type="SMART" id="SM00382"/>
    </source>
</evidence>
<dbReference type="FunFam" id="1.10.8.60:FF:000003">
    <property type="entry name" value="Chromosomal replication initiator protein DnaA"/>
    <property type="match status" value="1"/>
</dbReference>
<dbReference type="Gene3D" id="1.10.1750.10">
    <property type="match status" value="1"/>
</dbReference>
<organism evidence="15 16">
    <name type="scientific">Actinobaculum suis</name>
    <dbReference type="NCBI Taxonomy" id="1657"/>
    <lineage>
        <taxon>Bacteria</taxon>
        <taxon>Bacillati</taxon>
        <taxon>Actinomycetota</taxon>
        <taxon>Actinomycetes</taxon>
        <taxon>Actinomycetales</taxon>
        <taxon>Actinomycetaceae</taxon>
        <taxon>Actinobaculum</taxon>
    </lineage>
</organism>
<evidence type="ECO:0000256" key="9">
    <source>
        <dbReference type="NCBIfam" id="TIGR00362"/>
    </source>
</evidence>
<sequence>MSDSNPAQDAWLAAMELLRAEDALSDSQAAFVRMARPLAMADEIFMITVGSDFVKNWIEEHVSAAMTEKLSAILGRQVRIVISVDPSINETPLPSRTPTGMASVTDVSTRGISRPATNTGAVNTGSTGGTSSAGSTGGTSSAGSTIGAGSPSSSAPQASPLSPVANISPVSAGSAGNSGADTAGTFATASSAAGASAASTAAPEYLTGSSAVASASAPSAAAASNRPVSGLRSEAPGNIPAGARPNVPADVSSKLPSRVPTASSLSSAPSTFSAPGVARDAGAPGVVPVTEATAPLSDDAAPTPAPAPEFAADPGTNQLTLDRAMRPAHKSTWEPPAEPTSYVDLIAARGHLDNAPAATSGQGNSRFQYGGYPAEEETVAAALNATAAASSTRTSPDEAQDPSFAARAHKAGLNPKYTFDNFVIGDSNRFPSATSLAVAESPGTSYNPLFLYSDSGMGKTHLMHAIGNYALALYPEIAVRYISAEEFTNAFINALRDNKQSEFKDTFRNVDVLLIDDIQFIGGRESTVEEFFHTFNALTNQNKQIVITSDVAPNLLNGFGERMLSRFNSGVVASIDRPNLETRVAILEKKAHADQIDVPRDVQEYIATNMTTNIREMEGALRRVTAFADLSKQPVSLTLAEMVLKDLISDPESVQIQPSMIMAQTANYFRVSIDDLTSADRSRLPTTARQIAMYLCRELTDLSLPKIGAIFGGRDHTTVMHACRKIDKQIAEQQSTYNQVSELSVRIKQEATGHNS</sequence>
<dbReference type="SUPFAM" id="SSF48295">
    <property type="entry name" value="TrpR-like"/>
    <property type="match status" value="1"/>
</dbReference>
<dbReference type="SUPFAM" id="SSF52540">
    <property type="entry name" value="P-loop containing nucleoside triphosphate hydrolases"/>
    <property type="match status" value="1"/>
</dbReference>
<feature type="domain" description="AAA+ ATPase" evidence="13">
    <location>
        <begin position="445"/>
        <end position="579"/>
    </location>
</feature>
<dbReference type="NCBIfam" id="TIGR00362">
    <property type="entry name" value="DnaA"/>
    <property type="match status" value="1"/>
</dbReference>
<dbReference type="PANTHER" id="PTHR30050:SF2">
    <property type="entry name" value="CHROMOSOMAL REPLICATION INITIATOR PROTEIN DNAA"/>
    <property type="match status" value="1"/>
</dbReference>
<evidence type="ECO:0000256" key="10">
    <source>
        <dbReference type="RuleBase" id="RU000577"/>
    </source>
</evidence>
<dbReference type="GO" id="GO:0005524">
    <property type="term" value="F:ATP binding"/>
    <property type="evidence" value="ECO:0007669"/>
    <property type="project" value="UniProtKB-UniRule"/>
</dbReference>
<dbReference type="InterPro" id="IPR013159">
    <property type="entry name" value="DnaA_C"/>
</dbReference>
<dbReference type="Pfam" id="PF08299">
    <property type="entry name" value="Bac_DnaA_C"/>
    <property type="match status" value="1"/>
</dbReference>
<dbReference type="InterPro" id="IPR001957">
    <property type="entry name" value="Chromosome_initiator_DnaA"/>
</dbReference>
<comment type="function">
    <text evidence="8 10">Plays an essential role in the initiation and regulation of chromosomal replication. ATP-DnaA binds to the origin of replication (oriC) to initiate formation of the DNA replication initiation complex once per cell cycle. Binds the DnaA box (a 9 base pair repeat at the origin) and separates the double-stranded (ds)DNA. Forms a right-handed helical filament on oriC DNA; dsDNA binds to the exterior of the filament while single-stranded (ss)DNA is stabiized in the filament's interior. The ATP-DnaA-oriC complex binds and stabilizes one strand of the AT-rich DNA unwinding element (DUE), permitting loading of DNA polymerase. After initiation quickly degrades to an ADP-DnaA complex that is not apt for DNA replication. Binds acidic phospholipids.</text>
</comment>
<evidence type="ECO:0000256" key="2">
    <source>
        <dbReference type="ARBA" id="ARBA00022490"/>
    </source>
</evidence>
<evidence type="ECO:0000256" key="11">
    <source>
        <dbReference type="RuleBase" id="RU004227"/>
    </source>
</evidence>
<keyword evidence="5 8" id="KW-0067">ATP-binding</keyword>
<dbReference type="GO" id="GO:0003688">
    <property type="term" value="F:DNA replication origin binding"/>
    <property type="evidence" value="ECO:0007669"/>
    <property type="project" value="UniProtKB-UniRule"/>
</dbReference>
<feature type="region of interest" description="Domain IV, binds dsDNA" evidence="8">
    <location>
        <begin position="629"/>
        <end position="756"/>
    </location>
</feature>
<dbReference type="PANTHER" id="PTHR30050">
    <property type="entry name" value="CHROMOSOMAL REPLICATION INITIATOR PROTEIN DNAA"/>
    <property type="match status" value="1"/>
</dbReference>
<accession>A0A7Z8Y736</accession>
<dbReference type="GO" id="GO:0008289">
    <property type="term" value="F:lipid binding"/>
    <property type="evidence" value="ECO:0007669"/>
    <property type="project" value="UniProtKB-KW"/>
</dbReference>
<evidence type="ECO:0000256" key="6">
    <source>
        <dbReference type="ARBA" id="ARBA00023121"/>
    </source>
</evidence>
<dbReference type="GO" id="GO:0005737">
    <property type="term" value="C:cytoplasm"/>
    <property type="evidence" value="ECO:0007669"/>
    <property type="project" value="UniProtKB-SubCell"/>
</dbReference>
<dbReference type="Pfam" id="PF00308">
    <property type="entry name" value="Bac_DnaA"/>
    <property type="match status" value="1"/>
</dbReference>
<feature type="binding site" evidence="8">
    <location>
        <position position="459"/>
    </location>
    <ligand>
        <name>ATP</name>
        <dbReference type="ChEBI" id="CHEBI:30616"/>
    </ligand>
</feature>
<dbReference type="GO" id="GO:0005886">
    <property type="term" value="C:plasma membrane"/>
    <property type="evidence" value="ECO:0007669"/>
    <property type="project" value="TreeGrafter"/>
</dbReference>
<keyword evidence="3 8" id="KW-0235">DNA replication</keyword>
<dbReference type="InterPro" id="IPR020591">
    <property type="entry name" value="Chromosome_initiator_DnaA-like"/>
</dbReference>
<feature type="domain" description="Chromosomal replication initiator DnaA C-terminal" evidence="14">
    <location>
        <begin position="657"/>
        <end position="726"/>
    </location>
</feature>
<evidence type="ECO:0000256" key="4">
    <source>
        <dbReference type="ARBA" id="ARBA00022741"/>
    </source>
</evidence>
<keyword evidence="6 8" id="KW-0446">Lipid-binding</keyword>
<reference evidence="15 16" key="1">
    <citation type="submission" date="2018-11" db="EMBL/GenBank/DDBJ databases">
        <authorList>
            <consortium name="Pathogen Informatics"/>
        </authorList>
    </citation>
    <scope>NUCLEOTIDE SEQUENCE [LARGE SCALE GENOMIC DNA]</scope>
    <source>
        <strain evidence="15 16">NCTC10327</strain>
    </source>
</reference>
<feature type="region of interest" description="Domain I, interacts with DnaA modulators" evidence="8">
    <location>
        <begin position="1"/>
        <end position="307"/>
    </location>
</feature>
<evidence type="ECO:0000256" key="12">
    <source>
        <dbReference type="SAM" id="MobiDB-lite"/>
    </source>
</evidence>
<dbReference type="CDD" id="cd06571">
    <property type="entry name" value="Bac_DnaA_C"/>
    <property type="match status" value="1"/>
</dbReference>
<dbReference type="Gene3D" id="1.10.8.60">
    <property type="match status" value="1"/>
</dbReference>
<feature type="binding site" evidence="8">
    <location>
        <position position="456"/>
    </location>
    <ligand>
        <name>ATP</name>
        <dbReference type="ChEBI" id="CHEBI:30616"/>
    </ligand>
</feature>
<dbReference type="Gene3D" id="3.30.300.180">
    <property type="match status" value="1"/>
</dbReference>
<name>A0A7Z8Y736_9ACTO</name>
<evidence type="ECO:0000256" key="3">
    <source>
        <dbReference type="ARBA" id="ARBA00022705"/>
    </source>
</evidence>
<comment type="caution">
    <text evidence="15">The sequence shown here is derived from an EMBL/GenBank/DDBJ whole genome shotgun (WGS) entry which is preliminary data.</text>
</comment>
<dbReference type="InterPro" id="IPR003593">
    <property type="entry name" value="AAA+_ATPase"/>
</dbReference>
<evidence type="ECO:0000256" key="7">
    <source>
        <dbReference type="ARBA" id="ARBA00023125"/>
    </source>
</evidence>
<dbReference type="PROSITE" id="PS01008">
    <property type="entry name" value="DNAA"/>
    <property type="match status" value="1"/>
</dbReference>
<evidence type="ECO:0000256" key="5">
    <source>
        <dbReference type="ARBA" id="ARBA00022840"/>
    </source>
</evidence>
<dbReference type="GO" id="GO:0006270">
    <property type="term" value="P:DNA replication initiation"/>
    <property type="evidence" value="ECO:0007669"/>
    <property type="project" value="UniProtKB-UniRule"/>
</dbReference>
<dbReference type="InterPro" id="IPR027417">
    <property type="entry name" value="P-loop_NTPase"/>
</dbReference>
<feature type="binding site" evidence="8">
    <location>
        <position position="460"/>
    </location>
    <ligand>
        <name>ATP</name>
        <dbReference type="ChEBI" id="CHEBI:30616"/>
    </ligand>
</feature>
<proteinExistence type="inferred from homology"/>
<dbReference type="GO" id="GO:0006275">
    <property type="term" value="P:regulation of DNA replication"/>
    <property type="evidence" value="ECO:0007669"/>
    <property type="project" value="UniProtKB-UniRule"/>
</dbReference>
<comment type="subunit">
    <text evidence="8">Oligomerizes as a right-handed, spiral filament on DNA at oriC.</text>
</comment>
<dbReference type="InterPro" id="IPR013317">
    <property type="entry name" value="DnaA_dom"/>
</dbReference>
<keyword evidence="2 8" id="KW-0963">Cytoplasm</keyword>
<dbReference type="AlphaFoldDB" id="A0A7Z8Y736"/>
<feature type="compositionally biased region" description="Low complexity" evidence="12">
    <location>
        <begin position="215"/>
        <end position="224"/>
    </location>
</feature>
<dbReference type="InterPro" id="IPR018312">
    <property type="entry name" value="Chromosome_initiator_DnaA_CS"/>
</dbReference>
<keyword evidence="4 8" id="KW-0547">Nucleotide-binding</keyword>
<feature type="region of interest" description="Disordered" evidence="12">
    <location>
        <begin position="89"/>
        <end position="166"/>
    </location>
</feature>
<feature type="compositionally biased region" description="Polar residues" evidence="12">
    <location>
        <begin position="89"/>
        <end position="111"/>
    </location>
</feature>
<dbReference type="CDD" id="cd00009">
    <property type="entry name" value="AAA"/>
    <property type="match status" value="1"/>
</dbReference>
<feature type="region of interest" description="Domain III, AAA+ region" evidence="8">
    <location>
        <begin position="412"/>
        <end position="628"/>
    </location>
</feature>
<feature type="binding site" evidence="8">
    <location>
        <position position="458"/>
    </location>
    <ligand>
        <name>ATP</name>
        <dbReference type="ChEBI" id="CHEBI:30616"/>
    </ligand>
</feature>
<keyword evidence="7 8" id="KW-0238">DNA-binding</keyword>
<comment type="similarity">
    <text evidence="1 8 11">Belongs to the DnaA family.</text>
</comment>
<evidence type="ECO:0000256" key="1">
    <source>
        <dbReference type="ARBA" id="ARBA00006583"/>
    </source>
</evidence>
<evidence type="ECO:0000313" key="15">
    <source>
        <dbReference type="EMBL" id="VDG75357.1"/>
    </source>
</evidence>
<evidence type="ECO:0000256" key="8">
    <source>
        <dbReference type="HAMAP-Rule" id="MF_00377"/>
    </source>
</evidence>
<feature type="region of interest" description="Disordered" evidence="12">
    <location>
        <begin position="215"/>
        <end position="315"/>
    </location>
</feature>
<dbReference type="SMART" id="SM00760">
    <property type="entry name" value="Bac_DnaA_C"/>
    <property type="match status" value="1"/>
</dbReference>
<dbReference type="FunFam" id="3.40.50.300:FF:000668">
    <property type="entry name" value="Chromosomal replication initiator protein DnaA"/>
    <property type="match status" value="1"/>
</dbReference>
<comment type="domain">
    <text evidence="8">Domain I is involved in oligomerization and binding regulators, domain II is flexibile and of varying length in different bacteria, domain III forms the AAA+ region, while domain IV binds dsDNA.</text>
</comment>
<dbReference type="InterPro" id="IPR038454">
    <property type="entry name" value="DnaA_N_sf"/>
</dbReference>
<dbReference type="FunFam" id="1.10.1750.10:FF:000002">
    <property type="entry name" value="Chromosomal replication initiator protein DnaA"/>
    <property type="match status" value="1"/>
</dbReference>